<accession>A0A3T0D509</accession>
<keyword evidence="1" id="KW-0969">Cilium</keyword>
<keyword evidence="1" id="KW-0282">Flagellum</keyword>
<dbReference type="SUPFAM" id="SSF160544">
    <property type="entry name" value="EscU C-terminal domain-like"/>
    <property type="match status" value="1"/>
</dbReference>
<dbReference type="PANTHER" id="PTHR30531:SF12">
    <property type="entry name" value="FLAGELLAR BIOSYNTHETIC PROTEIN FLHB"/>
    <property type="match status" value="1"/>
</dbReference>
<dbReference type="EMBL" id="CP034791">
    <property type="protein sequence ID" value="AZT90123.1"/>
    <property type="molecule type" value="Genomic_DNA"/>
</dbReference>
<dbReference type="Gene3D" id="3.40.1690.10">
    <property type="entry name" value="secretion proteins EscU"/>
    <property type="match status" value="1"/>
</dbReference>
<dbReference type="GO" id="GO:0005886">
    <property type="term" value="C:plasma membrane"/>
    <property type="evidence" value="ECO:0007669"/>
    <property type="project" value="TreeGrafter"/>
</dbReference>
<dbReference type="InterPro" id="IPR006135">
    <property type="entry name" value="T3SS_substrate_exporter"/>
</dbReference>
<dbReference type="AlphaFoldDB" id="A0A3T0D509"/>
<dbReference type="PANTHER" id="PTHR30531">
    <property type="entry name" value="FLAGELLAR BIOSYNTHETIC PROTEIN FLHB"/>
    <property type="match status" value="1"/>
</dbReference>
<keyword evidence="2" id="KW-1185">Reference proteome</keyword>
<dbReference type="RefSeq" id="WP_039764490.1">
    <property type="nucleotide sequence ID" value="NZ_CP034791.1"/>
</dbReference>
<dbReference type="KEGG" id="ccha:ELD05_05395"/>
<evidence type="ECO:0000313" key="1">
    <source>
        <dbReference type="EMBL" id="AZT90123.1"/>
    </source>
</evidence>
<evidence type="ECO:0000313" key="2">
    <source>
        <dbReference type="Proteomes" id="UP000282930"/>
    </source>
</evidence>
<sequence length="94" mass="10888">MKEKKKKKAVAIKYDIKEIAPKVIAKGQGLVAERILEKAKEKNIPIYHDQYVAERLFNLELQQYIPEDLYEVVAQILVFIGYLDKITQNGDKNP</sequence>
<protein>
    <submittedName>
        <fullName evidence="1">Flagellar biogenesis protein</fullName>
    </submittedName>
</protein>
<name>A0A3T0D509_9FIRM</name>
<dbReference type="Proteomes" id="UP000282930">
    <property type="component" value="Chromosome"/>
</dbReference>
<keyword evidence="1" id="KW-0966">Cell projection</keyword>
<reference evidence="1 2" key="1">
    <citation type="submission" date="2018-12" db="EMBL/GenBank/DDBJ databases">
        <title>Genome sequence from the cellulolytic species, Caldicellulosiruptor changbaiensis.</title>
        <authorList>
            <person name="Blumer-Schuette S.E."/>
            <person name="Mendoza C."/>
        </authorList>
    </citation>
    <scope>NUCLEOTIDE SEQUENCE [LARGE SCALE GENOMIC DNA]</scope>
    <source>
        <strain evidence="1 2">CBS-Z</strain>
    </source>
</reference>
<organism evidence="1 2">
    <name type="scientific">Caldicellulosiruptor changbaiensis</name>
    <dbReference type="NCBI Taxonomy" id="1222016"/>
    <lineage>
        <taxon>Bacteria</taxon>
        <taxon>Bacillati</taxon>
        <taxon>Bacillota</taxon>
        <taxon>Bacillota incertae sedis</taxon>
        <taxon>Caldicellulosiruptorales</taxon>
        <taxon>Caldicellulosiruptoraceae</taxon>
        <taxon>Caldicellulosiruptor</taxon>
    </lineage>
</organism>
<dbReference type="GO" id="GO:0009306">
    <property type="term" value="P:protein secretion"/>
    <property type="evidence" value="ECO:0007669"/>
    <property type="project" value="InterPro"/>
</dbReference>
<gene>
    <name evidence="1" type="ORF">ELD05_05395</name>
</gene>
<proteinExistence type="predicted"/>
<dbReference type="Pfam" id="PF01312">
    <property type="entry name" value="Bac_export_2"/>
    <property type="match status" value="1"/>
</dbReference>
<dbReference type="InterPro" id="IPR029025">
    <property type="entry name" value="T3SS_substrate_exporter_C"/>
</dbReference>